<dbReference type="GO" id="GO:0005886">
    <property type="term" value="C:plasma membrane"/>
    <property type="evidence" value="ECO:0007669"/>
    <property type="project" value="Ensembl"/>
</dbReference>
<dbReference type="AlphaFoldDB" id="A0A8C9JH37"/>
<name>A0A8C9JH37_PANTA</name>
<evidence type="ECO:0000256" key="1">
    <source>
        <dbReference type="ARBA" id="ARBA00004257"/>
    </source>
</evidence>
<keyword evidence="5" id="KW-0333">Golgi apparatus</keyword>
<feature type="compositionally biased region" description="Basic and acidic residues" evidence="9">
    <location>
        <begin position="16"/>
        <end position="33"/>
    </location>
</feature>
<evidence type="ECO:0000256" key="9">
    <source>
        <dbReference type="SAM" id="MobiDB-lite"/>
    </source>
</evidence>
<feature type="transmembrane region" description="Helical" evidence="8">
    <location>
        <begin position="232"/>
        <end position="252"/>
    </location>
</feature>
<dbReference type="GeneID" id="102952926"/>
<keyword evidence="12" id="KW-1185">Reference proteome</keyword>
<dbReference type="InterPro" id="IPR045231">
    <property type="entry name" value="Yip1/4-like"/>
</dbReference>
<evidence type="ECO:0000256" key="7">
    <source>
        <dbReference type="ARBA" id="ARBA00037720"/>
    </source>
</evidence>
<feature type="region of interest" description="Disordered" evidence="9">
    <location>
        <begin position="1"/>
        <end position="49"/>
    </location>
</feature>
<dbReference type="Pfam" id="PF04893">
    <property type="entry name" value="Yip1"/>
    <property type="match status" value="1"/>
</dbReference>
<evidence type="ECO:0000259" key="10">
    <source>
        <dbReference type="Pfam" id="PF04893"/>
    </source>
</evidence>
<dbReference type="KEGG" id="ptg:102952926"/>
<dbReference type="GeneTree" id="ENSGT00940000153168"/>
<feature type="transmembrane region" description="Helical" evidence="8">
    <location>
        <begin position="264"/>
        <end position="285"/>
    </location>
</feature>
<dbReference type="Proteomes" id="UP000675900">
    <property type="component" value="Unassembled WGS sequence"/>
</dbReference>
<dbReference type="GO" id="GO:0048280">
    <property type="term" value="P:vesicle fusion with Golgi apparatus"/>
    <property type="evidence" value="ECO:0007669"/>
    <property type="project" value="TreeGrafter"/>
</dbReference>
<dbReference type="GO" id="GO:0005783">
    <property type="term" value="C:endoplasmic reticulum"/>
    <property type="evidence" value="ECO:0007669"/>
    <property type="project" value="Ensembl"/>
</dbReference>
<dbReference type="PANTHER" id="PTHR21236:SF7">
    <property type="entry name" value="PROTEIN YIPF4"/>
    <property type="match status" value="1"/>
</dbReference>
<comment type="subcellular location">
    <subcellularLocation>
        <location evidence="8">Golgi apparatus membrane</location>
        <topology evidence="8">Multi-pass membrane protein</topology>
    </subcellularLocation>
    <subcellularLocation>
        <location evidence="1">Golgi apparatus</location>
        <location evidence="1">cis-Golgi network membrane</location>
        <topology evidence="1">Multi-pass membrane protein</topology>
    </subcellularLocation>
</comment>
<comment type="function">
    <text evidence="7">Involved in the maintenance of the Golgi structure.</text>
</comment>
<evidence type="ECO:0000313" key="12">
    <source>
        <dbReference type="Proteomes" id="UP000675900"/>
    </source>
</evidence>
<dbReference type="InterPro" id="IPR006977">
    <property type="entry name" value="Yip1_dom"/>
</dbReference>
<evidence type="ECO:0000256" key="5">
    <source>
        <dbReference type="ARBA" id="ARBA00023034"/>
    </source>
</evidence>
<gene>
    <name evidence="11" type="primary">YIPF4</name>
</gene>
<keyword evidence="3 8" id="KW-0812">Transmembrane</keyword>
<proteinExistence type="inferred from homology"/>
<dbReference type="PANTHER" id="PTHR21236">
    <property type="entry name" value="GOLGI MEMBRANE PROTEIN YIP1"/>
    <property type="match status" value="1"/>
</dbReference>
<evidence type="ECO:0000256" key="2">
    <source>
        <dbReference type="ARBA" id="ARBA00010596"/>
    </source>
</evidence>
<dbReference type="GO" id="GO:0006888">
    <property type="term" value="P:endoplasmic reticulum to Golgi vesicle-mediated transport"/>
    <property type="evidence" value="ECO:0007669"/>
    <property type="project" value="InterPro"/>
</dbReference>
<feature type="domain" description="Yip1" evidence="10">
    <location>
        <begin position="198"/>
        <end position="333"/>
    </location>
</feature>
<evidence type="ECO:0000256" key="6">
    <source>
        <dbReference type="ARBA" id="ARBA00023136"/>
    </source>
</evidence>
<protein>
    <recommendedName>
        <fullName evidence="8">Protein YIPF</fullName>
    </recommendedName>
</protein>
<reference evidence="11" key="1">
    <citation type="submission" date="2025-08" db="UniProtKB">
        <authorList>
            <consortium name="Ensembl"/>
        </authorList>
    </citation>
    <scope>IDENTIFICATION</scope>
</reference>
<evidence type="ECO:0000256" key="8">
    <source>
        <dbReference type="RuleBase" id="RU361264"/>
    </source>
</evidence>
<reference evidence="11" key="2">
    <citation type="submission" date="2025-09" db="UniProtKB">
        <authorList>
            <consortium name="Ensembl"/>
        </authorList>
    </citation>
    <scope>IDENTIFICATION</scope>
</reference>
<organism evidence="11 12">
    <name type="scientific">Panthera tigris altaica</name>
    <name type="common">Siberian tiger</name>
    <dbReference type="NCBI Taxonomy" id="74533"/>
    <lineage>
        <taxon>Eukaryota</taxon>
        <taxon>Metazoa</taxon>
        <taxon>Chordata</taxon>
        <taxon>Craniata</taxon>
        <taxon>Vertebrata</taxon>
        <taxon>Euteleostomi</taxon>
        <taxon>Mammalia</taxon>
        <taxon>Eutheria</taxon>
        <taxon>Laurasiatheria</taxon>
        <taxon>Carnivora</taxon>
        <taxon>Feliformia</taxon>
        <taxon>Felidae</taxon>
        <taxon>Pantherinae</taxon>
        <taxon>Panthera</taxon>
    </lineage>
</organism>
<feature type="transmembrane region" description="Helical" evidence="8">
    <location>
        <begin position="319"/>
        <end position="337"/>
    </location>
</feature>
<dbReference type="GO" id="GO:0005802">
    <property type="term" value="C:trans-Golgi network"/>
    <property type="evidence" value="ECO:0007669"/>
    <property type="project" value="TreeGrafter"/>
</dbReference>
<dbReference type="CTD" id="84272"/>
<feature type="transmembrane region" description="Helical" evidence="8">
    <location>
        <begin position="209"/>
        <end position="226"/>
    </location>
</feature>
<keyword evidence="6 8" id="KW-0472">Membrane</keyword>
<evidence type="ECO:0000256" key="4">
    <source>
        <dbReference type="ARBA" id="ARBA00022989"/>
    </source>
</evidence>
<dbReference type="Ensembl" id="ENSPTIT00000012533.1">
    <property type="protein sequence ID" value="ENSPTIP00000008645.1"/>
    <property type="gene ID" value="ENSPTIG00000009954.1"/>
</dbReference>
<keyword evidence="4 8" id="KW-1133">Transmembrane helix</keyword>
<dbReference type="GO" id="GO:0000139">
    <property type="term" value="C:Golgi membrane"/>
    <property type="evidence" value="ECO:0007669"/>
    <property type="project" value="UniProtKB-SubCell"/>
</dbReference>
<comment type="similarity">
    <text evidence="2 8">Belongs to the YIP1 family.</text>
</comment>
<evidence type="ECO:0000313" key="11">
    <source>
        <dbReference type="Ensembl" id="ENSPTIP00000008645.1"/>
    </source>
</evidence>
<feature type="transmembrane region" description="Helical" evidence="8">
    <location>
        <begin position="291"/>
        <end position="310"/>
    </location>
</feature>
<accession>A0A8C9JH37</accession>
<evidence type="ECO:0000256" key="3">
    <source>
        <dbReference type="ARBA" id="ARBA00022692"/>
    </source>
</evidence>
<sequence>MGLGGIRPPLTESEFTENRQEEEDRGRSQEDPYIHIPNRNLPPGANGRAHYKEPIQGALSLLWSCQGAGVVVFGRPPPKRLWWGRLGGSSSPASLPACTSRLAGLTVGRACGFVSSADAEDLSGSIASPDVKLNLGGDFIKESTATTFLRQRGYGWLLEVEDDDPEKKKPLLEELDIDLKDIYYKIRCVLMPMPSLGFNRQVVRDNPDFWGPLAVVLFFSMISLYGQFRVVSWIITIWIFGSLTIFLLARVLGGEVAYGQVLGVIGYSLLPLIVIAPILLVVGSFEVVSTLIKLFGVFWAAYSAASLLVGEEFKTKKPLLIYPIFLLYIYFLSLYTGV</sequence>